<protein>
    <recommendedName>
        <fullName evidence="3">Carboxypeptidase regulatory-like domain-containing protein</fullName>
    </recommendedName>
</protein>
<name>A0ABT6UVV0_9GAMM</name>
<sequence length="161" mass="17658">MSDTPDGNPIFIVPSAQRLSAYREGSALTPAIHNIDNPITGTSSHILGTHSATSDLFAFDQMYGSGYNGTTLGTLRDKARKGVIAGTVLDIQAQPVSRRVRVHDRITGRIVREAWSGADGKYRFTDLDPRRAFYVMAFDYTLQQNAVVSDNVHSEVEEDSP</sequence>
<dbReference type="Proteomes" id="UP001229025">
    <property type="component" value="Unassembled WGS sequence"/>
</dbReference>
<proteinExistence type="predicted"/>
<reference evidence="2" key="1">
    <citation type="submission" date="2023-07" db="EMBL/GenBank/DDBJ databases">
        <title>Genome-based characterization of strain KMM 296 and proposal for reclassification of Cobetia litoralis and Cobetia pacifica, and emended description of the species Cobetia amphilecti and Cobetia marina.</title>
        <authorList>
            <person name="Balabanova L."/>
            <person name="Nedashkovskaya O."/>
        </authorList>
    </citation>
    <scope>NUCLEOTIDE SEQUENCE [LARGE SCALE GENOMIC DNA]</scope>
    <source>
        <strain evidence="2">NRIC 0815</strain>
    </source>
</reference>
<evidence type="ECO:0000313" key="2">
    <source>
        <dbReference type="Proteomes" id="UP001229025"/>
    </source>
</evidence>
<accession>A0ABT6UVV0</accession>
<evidence type="ECO:0008006" key="3">
    <source>
        <dbReference type="Google" id="ProtNLM"/>
    </source>
</evidence>
<dbReference type="RefSeq" id="WP_284727684.1">
    <property type="nucleotide sequence ID" value="NZ_JASCSA010000036.1"/>
</dbReference>
<evidence type="ECO:0000313" key="1">
    <source>
        <dbReference type="EMBL" id="MDI5886168.1"/>
    </source>
</evidence>
<comment type="caution">
    <text evidence="1">The sequence shown here is derived from an EMBL/GenBank/DDBJ whole genome shotgun (WGS) entry which is preliminary data.</text>
</comment>
<keyword evidence="2" id="KW-1185">Reference proteome</keyword>
<dbReference type="EMBL" id="JASCSA010000036">
    <property type="protein sequence ID" value="MDI5886168.1"/>
    <property type="molecule type" value="Genomic_DNA"/>
</dbReference>
<gene>
    <name evidence="1" type="ORF">QLT01_17630</name>
</gene>
<organism evidence="1 2">
    <name type="scientific">Cobetia amphilecti</name>
    <dbReference type="NCBI Taxonomy" id="1055104"/>
    <lineage>
        <taxon>Bacteria</taxon>
        <taxon>Pseudomonadati</taxon>
        <taxon>Pseudomonadota</taxon>
        <taxon>Gammaproteobacteria</taxon>
        <taxon>Oceanospirillales</taxon>
        <taxon>Halomonadaceae</taxon>
        <taxon>Cobetia</taxon>
    </lineage>
</organism>